<dbReference type="KEGG" id="sfd:USDA257_c01910"/>
<dbReference type="AlphaFoldDB" id="I3WYT5"/>
<dbReference type="HOGENOM" id="CLU_3189043_0_0_5"/>
<organism evidence="2 3">
    <name type="scientific">Sinorhizobium fredii (strain USDA 257)</name>
    <dbReference type="NCBI Taxonomy" id="1185652"/>
    <lineage>
        <taxon>Bacteria</taxon>
        <taxon>Pseudomonadati</taxon>
        <taxon>Pseudomonadota</taxon>
        <taxon>Alphaproteobacteria</taxon>
        <taxon>Hyphomicrobiales</taxon>
        <taxon>Rhizobiaceae</taxon>
        <taxon>Sinorhizobium/Ensifer group</taxon>
        <taxon>Sinorhizobium</taxon>
    </lineage>
</organism>
<dbReference type="Proteomes" id="UP000006180">
    <property type="component" value="Chromosome"/>
</dbReference>
<accession>I3WYT5</accession>
<evidence type="ECO:0000313" key="3">
    <source>
        <dbReference type="Proteomes" id="UP000006180"/>
    </source>
</evidence>
<protein>
    <submittedName>
        <fullName evidence="2">Uncharacterized protein</fullName>
    </submittedName>
</protein>
<dbReference type="STRING" id="1185652.USDA257_c01910"/>
<evidence type="ECO:0000256" key="1">
    <source>
        <dbReference type="SAM" id="MobiDB-lite"/>
    </source>
</evidence>
<dbReference type="PATRIC" id="fig|1185652.3.peg.198"/>
<sequence length="46" mass="5024">MVTWGSHVPTGHASETEPRPPAPRVNILESIAFRGLPSFAPSGRRR</sequence>
<name>I3WYT5_SINF2</name>
<feature type="region of interest" description="Disordered" evidence="1">
    <location>
        <begin position="1"/>
        <end position="23"/>
    </location>
</feature>
<proteinExistence type="predicted"/>
<dbReference type="EMBL" id="CP003563">
    <property type="protein sequence ID" value="AFL48791.1"/>
    <property type="molecule type" value="Genomic_DNA"/>
</dbReference>
<gene>
    <name evidence="2" type="ORF">USDA257_c01910</name>
</gene>
<evidence type="ECO:0000313" key="2">
    <source>
        <dbReference type="EMBL" id="AFL48791.1"/>
    </source>
</evidence>
<reference evidence="2 3" key="1">
    <citation type="journal article" date="2012" name="J. Bacteriol.">
        <title>Complete genome sequence of the broad-host-range strain Sinorhizobium fredii USDA257.</title>
        <authorList>
            <person name="Schuldes J."/>
            <person name="Rodriguez Orbegoso M."/>
            <person name="Schmeisser C."/>
            <person name="Krishnan H.B."/>
            <person name="Daniel R."/>
            <person name="Streit W.R."/>
        </authorList>
    </citation>
    <scope>NUCLEOTIDE SEQUENCE [LARGE SCALE GENOMIC DNA]</scope>
    <source>
        <strain evidence="2 3">USDA 257</strain>
    </source>
</reference>